<dbReference type="KEGG" id="bhan:CGC63_03035"/>
<reference evidence="2" key="1">
    <citation type="submission" date="2009-09" db="EMBL/GenBank/DDBJ databases">
        <authorList>
            <person name="Weinstock G."/>
            <person name="Sodergren E."/>
            <person name="Clifton S."/>
            <person name="Fulton L."/>
            <person name="Fulton B."/>
            <person name="Courtney L."/>
            <person name="Fronick C."/>
            <person name="Harrison M."/>
            <person name="Strong C."/>
            <person name="Farmer C."/>
            <person name="Delahaunty K."/>
            <person name="Markovic C."/>
            <person name="Hall O."/>
            <person name="Minx P."/>
            <person name="Tomlinson C."/>
            <person name="Mitreva M."/>
            <person name="Nelson J."/>
            <person name="Hou S."/>
            <person name="Wollam A."/>
            <person name="Pepin K.H."/>
            <person name="Johnson M."/>
            <person name="Bhonagiri V."/>
            <person name="Nash W.E."/>
            <person name="Warren W."/>
            <person name="Chinwalla A."/>
            <person name="Mardis E.R."/>
            <person name="Wilson R.K."/>
        </authorList>
    </citation>
    <scope>NUCLEOTIDE SEQUENCE [LARGE SCALE GENOMIC DNA]</scope>
    <source>
        <strain evidence="2">DSM 20583</strain>
    </source>
</reference>
<dbReference type="AlphaFoldDB" id="C9L4N8"/>
<name>C9L4N8_BLAHA</name>
<dbReference type="Proteomes" id="UP000003755">
    <property type="component" value="Unassembled WGS sequence"/>
</dbReference>
<evidence type="ECO:0000313" key="3">
    <source>
        <dbReference type="Proteomes" id="UP000003755"/>
    </source>
</evidence>
<gene>
    <name evidence="2" type="ORF">BLAHAN_04335</name>
</gene>
<proteinExistence type="predicted"/>
<dbReference type="eggNOG" id="ENOG5032FUD">
    <property type="taxonomic scope" value="Bacteria"/>
</dbReference>
<evidence type="ECO:0000313" key="2">
    <source>
        <dbReference type="EMBL" id="EEX23050.1"/>
    </source>
</evidence>
<feature type="signal peptide" evidence="1">
    <location>
        <begin position="1"/>
        <end position="31"/>
    </location>
</feature>
<comment type="caution">
    <text evidence="2">The sequence shown here is derived from an EMBL/GenBank/DDBJ whole genome shotgun (WGS) entry which is preliminary data.</text>
</comment>
<accession>C9L4N8</accession>
<dbReference type="HOGENOM" id="CLU_2233016_0_0_9"/>
<organism evidence="2 3">
    <name type="scientific">Blautia hansenii DSM 20583</name>
    <dbReference type="NCBI Taxonomy" id="537007"/>
    <lineage>
        <taxon>Bacteria</taxon>
        <taxon>Bacillati</taxon>
        <taxon>Bacillota</taxon>
        <taxon>Clostridia</taxon>
        <taxon>Lachnospirales</taxon>
        <taxon>Lachnospiraceae</taxon>
        <taxon>Blautia</taxon>
    </lineage>
</organism>
<protein>
    <submittedName>
        <fullName evidence="2">Uncharacterized protein</fullName>
    </submittedName>
</protein>
<feature type="chain" id="PRO_5039373424" evidence="1">
    <location>
        <begin position="32"/>
        <end position="115"/>
    </location>
</feature>
<keyword evidence="3" id="KW-1185">Reference proteome</keyword>
<evidence type="ECO:0000256" key="1">
    <source>
        <dbReference type="SAM" id="SignalP"/>
    </source>
</evidence>
<dbReference type="EMBL" id="ABYU02000009">
    <property type="protein sequence ID" value="EEX23050.1"/>
    <property type="molecule type" value="Genomic_DNA"/>
</dbReference>
<keyword evidence="1" id="KW-0732">Signal</keyword>
<sequence>MQEFSQMRTYIKKSAVILLCLALALSLTACKNPKKGDYPAPLMIDGTNYYSTDNPVSVEVDKDLMKYTTSYAEDGIPQKDREKNFNRNAGTPYAVLEDGMIVVFINNQWIEFKSK</sequence>